<evidence type="ECO:0000313" key="2">
    <source>
        <dbReference type="EMBL" id="MBO3084917.1"/>
    </source>
</evidence>
<proteinExistence type="predicted"/>
<dbReference type="EMBL" id="JAGFBM010000004">
    <property type="protein sequence ID" value="MBO3084917.1"/>
    <property type="molecule type" value="Genomic_DNA"/>
</dbReference>
<organism evidence="2 3">
    <name type="scientific">Cellulomonas fengjieae</name>
    <dbReference type="NCBI Taxonomy" id="2819978"/>
    <lineage>
        <taxon>Bacteria</taxon>
        <taxon>Bacillati</taxon>
        <taxon>Actinomycetota</taxon>
        <taxon>Actinomycetes</taxon>
        <taxon>Micrococcales</taxon>
        <taxon>Cellulomonadaceae</taxon>
        <taxon>Cellulomonas</taxon>
    </lineage>
</organism>
<accession>A0ABS3SGZ2</accession>
<comment type="caution">
    <text evidence="2">The sequence shown here is derived from an EMBL/GenBank/DDBJ whole genome shotgun (WGS) entry which is preliminary data.</text>
</comment>
<gene>
    <name evidence="2" type="ORF">J4035_09720</name>
</gene>
<sequence>MVTRLLLEGSDLAELMAQVREELGPGARVVSAERVRSGGLAGFFARERFELTVDVPEPAPSRPRGLRGPAPVRPAAGIEALLAAADASDALPDGSLPEPFEPAPPGLGRPWPTAVSTGGPSFAAVLDQVRSMAGAPEPADIEVPAPPPEDPLRVALRGLGVPDELLGVGTLTLPAVLARIPAPPPTPRGPGQVIAVVGAEQDVDAVAWLLAERLRVDRSAVMVAGAPGARTAARTDLSRATRAAEVAGWRDHAARATHPGVLSLAVGPDPADRAEAATLLRAARADQAWAVVDARTKTADAATWIAQVGDGGIGAVAVRGLFDTAQPGTVLDLGVPVVWVDGVPATTVAWAAALGQALGPRPRWDTDAPGAPGEAGRGGPGIAG</sequence>
<feature type="compositionally biased region" description="Gly residues" evidence="1">
    <location>
        <begin position="373"/>
        <end position="384"/>
    </location>
</feature>
<dbReference type="Proteomes" id="UP000678317">
    <property type="component" value="Unassembled WGS sequence"/>
</dbReference>
<reference evidence="2 3" key="1">
    <citation type="submission" date="2021-03" db="EMBL/GenBank/DDBJ databases">
        <title>novel species in genus Cellulomonas.</title>
        <authorList>
            <person name="Zhang G."/>
        </authorList>
    </citation>
    <scope>NUCLEOTIDE SEQUENCE [LARGE SCALE GENOMIC DNA]</scope>
    <source>
        <strain evidence="3">zg-ZUI188</strain>
    </source>
</reference>
<feature type="region of interest" description="Disordered" evidence="1">
    <location>
        <begin position="89"/>
        <end position="111"/>
    </location>
</feature>
<evidence type="ECO:0000313" key="3">
    <source>
        <dbReference type="Proteomes" id="UP000678317"/>
    </source>
</evidence>
<feature type="region of interest" description="Disordered" evidence="1">
    <location>
        <begin position="359"/>
        <end position="384"/>
    </location>
</feature>
<dbReference type="RefSeq" id="WP_208210053.1">
    <property type="nucleotide sequence ID" value="NZ_CP074404.1"/>
</dbReference>
<evidence type="ECO:0000256" key="1">
    <source>
        <dbReference type="SAM" id="MobiDB-lite"/>
    </source>
</evidence>
<protein>
    <submittedName>
        <fullName evidence="2">Uncharacterized protein</fullName>
    </submittedName>
</protein>
<name>A0ABS3SGZ2_9CELL</name>
<keyword evidence="3" id="KW-1185">Reference proteome</keyword>